<evidence type="ECO:0000313" key="1">
    <source>
        <dbReference type="EMBL" id="ADR22923.1"/>
    </source>
</evidence>
<dbReference type="Pfam" id="PF14903">
    <property type="entry name" value="WG_beta_rep"/>
    <property type="match status" value="5"/>
</dbReference>
<dbReference type="EMBL" id="CP002349">
    <property type="protein sequence ID" value="ADR22923.1"/>
    <property type="molecule type" value="Genomic_DNA"/>
</dbReference>
<dbReference type="HOGENOM" id="CLU_342797_0_0_10"/>
<proteinExistence type="predicted"/>
<sequence>MQTAFTFIFLRLTIMTKILYIFLIPWSLFAYASMAQAYAEFPNDSSLEIFSKKGKKGIRNESGNIILDAKYQAFGWSDGKPVHNSELIGYQLNGLWGLMSSGFEEISKPKYNSLVPFGDDLFIISEKSKYSKVLFYGIIKSNGKRKIKSSYRNIYPAGENLITATKKEKDIFFGIMNAAGKAIIPFEYFHIAYLGHDNFTLTKKNGSKKLIKVDPKPEILLEDMDSVSLFREGVAIIFKNGKQGLIRQDGKILLPIDYKKIEWNDGKQIYVTPLDEWTVLNKTGREIGKHKADSIFYLNDKLIVKNTSSFAQIYNADIQENKQVFHADIVGVFGDNFILNNSIQTYIVQDSNKIISEKFSGSVKWNENFFAAKKKTYQGHEYVIISSKGESLRAASYEFTDNAILLQIKSYWGIFDEKLTEIIPPLYETIKPNGDQFIVNFKGLYGVIDRDNNWVIPPQYKEIKPINNTNYKLVDRYLREFISDGKSKSEARLYYDFYGNFGVEQDVNYKSRLIDFKGNALTDFRKGQYNGHGKSGIIFRNEKEHILLNKSGKQLFRINEYDTIIFSDDEYLAIQKQGGWGFINTDGILRVANRYDTVRPFHNERSAVRIRNSWGFINRNEDLVVQPYYTEVSDFENNTAFVQFNNKYGLIDINGNFIIEAEYDEIVKEEGFYLLRKASKWGIANIEGEVISYPTYNQISVSEDFLKVEKYGTSRILSRKGTSLIDKQFDQIFYDEKRDLFLGRKKSKKEQVFLTDILAGDYP</sequence>
<name>E4TSY2_MARTH</name>
<accession>E4TSY2</accession>
<dbReference type="eggNOG" id="COG1649">
    <property type="taxonomic scope" value="Bacteria"/>
</dbReference>
<evidence type="ECO:0008006" key="3">
    <source>
        <dbReference type="Google" id="ProtNLM"/>
    </source>
</evidence>
<gene>
    <name evidence="1" type="ordered locus">Ftrac_2947</name>
</gene>
<reference evidence="1 2" key="1">
    <citation type="journal article" date="2011" name="Stand. Genomic Sci.">
        <title>Complete genome sequence of Marivirga tractuosa type strain (H-43).</title>
        <authorList>
            <person name="Pagani I."/>
            <person name="Chertkov O."/>
            <person name="Lapidus A."/>
            <person name="Lucas S."/>
            <person name="Del Rio T.G."/>
            <person name="Tice H."/>
            <person name="Copeland A."/>
            <person name="Cheng J.F."/>
            <person name="Nolan M."/>
            <person name="Saunders E."/>
            <person name="Pitluck S."/>
            <person name="Held B."/>
            <person name="Goodwin L."/>
            <person name="Liolios K."/>
            <person name="Ovchinikova G."/>
            <person name="Ivanova N."/>
            <person name="Mavromatis K."/>
            <person name="Pati A."/>
            <person name="Chen A."/>
            <person name="Palaniappan K."/>
            <person name="Land M."/>
            <person name="Hauser L."/>
            <person name="Jeffries C.D."/>
            <person name="Detter J.C."/>
            <person name="Han C."/>
            <person name="Tapia R."/>
            <person name="Ngatchou-Djao O.D."/>
            <person name="Rohde M."/>
            <person name="Goker M."/>
            <person name="Spring S."/>
            <person name="Sikorski J."/>
            <person name="Woyke T."/>
            <person name="Bristow J."/>
            <person name="Eisen J.A."/>
            <person name="Markowitz V."/>
            <person name="Hugenholtz P."/>
            <person name="Klenk H.P."/>
            <person name="Kyrpides N.C."/>
        </authorList>
    </citation>
    <scope>NUCLEOTIDE SEQUENCE [LARGE SCALE GENOMIC DNA]</scope>
    <source>
        <strain evidence="2">ATCC 23168 / DSM 4126 / NBRC 15989 / NCIMB 1408 / VKM B-1430 / H-43</strain>
    </source>
</reference>
<organism evidence="1 2">
    <name type="scientific">Marivirga tractuosa (strain ATCC 23168 / DSM 4126 / NBRC 15989 / NCIMB 1408 / VKM B-1430 / H-43)</name>
    <name type="common">Microscilla tractuosa</name>
    <name type="synonym">Flexibacter tractuosus</name>
    <dbReference type="NCBI Taxonomy" id="643867"/>
    <lineage>
        <taxon>Bacteria</taxon>
        <taxon>Pseudomonadati</taxon>
        <taxon>Bacteroidota</taxon>
        <taxon>Cytophagia</taxon>
        <taxon>Cytophagales</taxon>
        <taxon>Marivirgaceae</taxon>
        <taxon>Marivirga</taxon>
    </lineage>
</organism>
<dbReference type="OrthoDB" id="2485468at2"/>
<dbReference type="InterPro" id="IPR032774">
    <property type="entry name" value="WG_beta_rep"/>
</dbReference>
<dbReference type="AlphaFoldDB" id="E4TSY2"/>
<dbReference type="Proteomes" id="UP000008720">
    <property type="component" value="Chromosome"/>
</dbReference>
<evidence type="ECO:0000313" key="2">
    <source>
        <dbReference type="Proteomes" id="UP000008720"/>
    </source>
</evidence>
<protein>
    <recommendedName>
        <fullName evidence="3">KWG Leptospira repeat protein</fullName>
    </recommendedName>
</protein>
<dbReference type="STRING" id="643867.Ftrac_2947"/>
<dbReference type="KEGG" id="mtt:Ftrac_2947"/>
<dbReference type="PANTHER" id="PTHR37841:SF1">
    <property type="entry name" value="DUF3298 DOMAIN-CONTAINING PROTEIN"/>
    <property type="match status" value="1"/>
</dbReference>
<dbReference type="PANTHER" id="PTHR37841">
    <property type="entry name" value="GLR2918 PROTEIN"/>
    <property type="match status" value="1"/>
</dbReference>
<keyword evidence="2" id="KW-1185">Reference proteome</keyword>